<evidence type="ECO:0000313" key="3">
    <source>
        <dbReference type="Proteomes" id="UP000656813"/>
    </source>
</evidence>
<comment type="caution">
    <text evidence="2">The sequence shown here is derived from an EMBL/GenBank/DDBJ whole genome shotgun (WGS) entry which is preliminary data.</text>
</comment>
<name>A0A8J2ZWV3_9BACL</name>
<reference evidence="2" key="2">
    <citation type="submission" date="2020-09" db="EMBL/GenBank/DDBJ databases">
        <authorList>
            <person name="Sun Q."/>
            <person name="Zhou Y."/>
        </authorList>
    </citation>
    <scope>NUCLEOTIDE SEQUENCE</scope>
    <source>
        <strain evidence="2">CGMCC 1.12777</strain>
    </source>
</reference>
<accession>A0A8J2ZWV3</accession>
<dbReference type="PANTHER" id="PTHR34289">
    <property type="entry name" value="PROTEIN, PUTATIVE (DUF819)-RELATED"/>
    <property type="match status" value="1"/>
</dbReference>
<feature type="transmembrane region" description="Helical" evidence="1">
    <location>
        <begin position="92"/>
        <end position="114"/>
    </location>
</feature>
<feature type="transmembrane region" description="Helical" evidence="1">
    <location>
        <begin position="6"/>
        <end position="26"/>
    </location>
</feature>
<dbReference type="RefSeq" id="WP_188497282.1">
    <property type="nucleotide sequence ID" value="NZ_BMFV01000013.1"/>
</dbReference>
<dbReference type="InterPro" id="IPR008537">
    <property type="entry name" value="DUF819"/>
</dbReference>
<gene>
    <name evidence="2" type="ORF">GCM10007096_20270</name>
</gene>
<keyword evidence="3" id="KW-1185">Reference proteome</keyword>
<feature type="transmembrane region" description="Helical" evidence="1">
    <location>
        <begin position="295"/>
        <end position="317"/>
    </location>
</feature>
<feature type="transmembrane region" description="Helical" evidence="1">
    <location>
        <begin position="160"/>
        <end position="177"/>
    </location>
</feature>
<proteinExistence type="predicted"/>
<feature type="transmembrane region" description="Helical" evidence="1">
    <location>
        <begin position="215"/>
        <end position="236"/>
    </location>
</feature>
<dbReference type="AlphaFoldDB" id="A0A8J2ZWV3"/>
<feature type="transmembrane region" description="Helical" evidence="1">
    <location>
        <begin position="242"/>
        <end position="259"/>
    </location>
</feature>
<feature type="transmembrane region" description="Helical" evidence="1">
    <location>
        <begin position="329"/>
        <end position="348"/>
    </location>
</feature>
<dbReference type="Pfam" id="PF05684">
    <property type="entry name" value="DUF819"/>
    <property type="match status" value="1"/>
</dbReference>
<organism evidence="2 3">
    <name type="scientific">Pullulanibacillus pueri</name>
    <dbReference type="NCBI Taxonomy" id="1437324"/>
    <lineage>
        <taxon>Bacteria</taxon>
        <taxon>Bacillati</taxon>
        <taxon>Bacillota</taxon>
        <taxon>Bacilli</taxon>
        <taxon>Bacillales</taxon>
        <taxon>Sporolactobacillaceae</taxon>
        <taxon>Pullulanibacillus</taxon>
    </lineage>
</organism>
<sequence length="386" mass="41422">MKPLLTSDISILAVIFSTVAFSFFVLRFAWAKWVGPALICVVIGAVLSNLHIVSSDSPVYGTFLEYAIPVSLTMMLLNVNLKEWLRLAKKPLMAMCIAVISVGVVAFIASLLFADKIPEGWKVAGMFVGTLTGGSSNLTAVGTGLNVTATTFASANAADYVIGTPVLIIFFALPALLSKSKWFKRKWPYSINETAASSEGENALFAEKTWSITDIALLFAIAFIVTGLSTILAGYFPDLYSGTMRIVFITTMSIILAQFKPIRQIKGNTDLGIFVAMFFLVIIGISISLKEFVHSAPLITVFYLVIILGALLLHIIFCRLFKIEYQYGLIAIVAGFADGSTSAMVAGTGKWNGIIGTAIILGSIGNVLGNYLGFSISYLVKAIIGG</sequence>
<evidence type="ECO:0000313" key="2">
    <source>
        <dbReference type="EMBL" id="GGH81813.1"/>
    </source>
</evidence>
<dbReference type="PANTHER" id="PTHR34289:SF8">
    <property type="entry name" value="DUF819 DOMAIN-CONTAINING PROTEIN"/>
    <property type="match status" value="1"/>
</dbReference>
<keyword evidence="1" id="KW-1133">Transmembrane helix</keyword>
<feature type="transmembrane region" description="Helical" evidence="1">
    <location>
        <begin position="354"/>
        <end position="380"/>
    </location>
</feature>
<keyword evidence="1" id="KW-0812">Transmembrane</keyword>
<reference evidence="2" key="1">
    <citation type="journal article" date="2014" name="Int. J. Syst. Evol. Microbiol.">
        <title>Complete genome sequence of Corynebacterium casei LMG S-19264T (=DSM 44701T), isolated from a smear-ripened cheese.</title>
        <authorList>
            <consortium name="US DOE Joint Genome Institute (JGI-PGF)"/>
            <person name="Walter F."/>
            <person name="Albersmeier A."/>
            <person name="Kalinowski J."/>
            <person name="Ruckert C."/>
        </authorList>
    </citation>
    <scope>NUCLEOTIDE SEQUENCE</scope>
    <source>
        <strain evidence="2">CGMCC 1.12777</strain>
    </source>
</reference>
<feature type="transmembrane region" description="Helical" evidence="1">
    <location>
        <begin position="271"/>
        <end position="289"/>
    </location>
</feature>
<evidence type="ECO:0000256" key="1">
    <source>
        <dbReference type="SAM" id="Phobius"/>
    </source>
</evidence>
<dbReference type="EMBL" id="BMFV01000013">
    <property type="protein sequence ID" value="GGH81813.1"/>
    <property type="molecule type" value="Genomic_DNA"/>
</dbReference>
<protein>
    <submittedName>
        <fullName evidence="2">Beta-carotene 15,15'-monooxygenase</fullName>
    </submittedName>
</protein>
<dbReference type="Proteomes" id="UP000656813">
    <property type="component" value="Unassembled WGS sequence"/>
</dbReference>
<keyword evidence="1" id="KW-0472">Membrane</keyword>
<feature type="transmembrane region" description="Helical" evidence="1">
    <location>
        <begin position="33"/>
        <end position="53"/>
    </location>
</feature>